<feature type="region of interest" description="Disordered" evidence="2">
    <location>
        <begin position="323"/>
        <end position="355"/>
    </location>
</feature>
<feature type="chain" id="PRO_5042213645" evidence="4">
    <location>
        <begin position="29"/>
        <end position="484"/>
    </location>
</feature>
<keyword evidence="3" id="KW-0472">Membrane</keyword>
<gene>
    <name evidence="5" type="ORF">SAY89_07250</name>
</gene>
<name>A0AAF1C6Q9_9CHRO</name>
<feature type="compositionally biased region" description="Basic and acidic residues" evidence="2">
    <location>
        <begin position="340"/>
        <end position="355"/>
    </location>
</feature>
<dbReference type="AlphaFoldDB" id="A0AAF1C6Q9"/>
<keyword evidence="1" id="KW-0175">Coiled coil</keyword>
<protein>
    <submittedName>
        <fullName evidence="5">Uncharacterized protein</fullName>
    </submittedName>
</protein>
<evidence type="ECO:0000256" key="4">
    <source>
        <dbReference type="SAM" id="SignalP"/>
    </source>
</evidence>
<evidence type="ECO:0000313" key="5">
    <source>
        <dbReference type="EMBL" id="WPF90054.1"/>
    </source>
</evidence>
<dbReference type="Gene3D" id="1.20.5.340">
    <property type="match status" value="1"/>
</dbReference>
<feature type="signal peptide" evidence="4">
    <location>
        <begin position="1"/>
        <end position="28"/>
    </location>
</feature>
<feature type="compositionally biased region" description="Polar residues" evidence="2">
    <location>
        <begin position="323"/>
        <end position="334"/>
    </location>
</feature>
<dbReference type="RefSeq" id="WP_320002151.1">
    <property type="nucleotide sequence ID" value="NZ_CP138348.1"/>
</dbReference>
<evidence type="ECO:0000256" key="1">
    <source>
        <dbReference type="SAM" id="Coils"/>
    </source>
</evidence>
<evidence type="ECO:0000256" key="2">
    <source>
        <dbReference type="SAM" id="MobiDB-lite"/>
    </source>
</evidence>
<accession>A0AAF1C6Q9</accession>
<dbReference type="EMBL" id="CP138348">
    <property type="protein sequence ID" value="WPF90054.1"/>
    <property type="molecule type" value="Genomic_DNA"/>
</dbReference>
<organism evidence="5">
    <name type="scientific">Cyanobacterium aponinum AL20115</name>
    <dbReference type="NCBI Taxonomy" id="3090662"/>
    <lineage>
        <taxon>Bacteria</taxon>
        <taxon>Bacillati</taxon>
        <taxon>Cyanobacteriota</taxon>
        <taxon>Cyanophyceae</taxon>
        <taxon>Oscillatoriophycideae</taxon>
        <taxon>Chroococcales</taxon>
        <taxon>Geminocystaceae</taxon>
        <taxon>Cyanobacterium</taxon>
    </lineage>
</organism>
<keyword evidence="4" id="KW-0732">Signal</keyword>
<evidence type="ECO:0000256" key="3">
    <source>
        <dbReference type="SAM" id="Phobius"/>
    </source>
</evidence>
<reference evidence="5" key="1">
    <citation type="submission" date="2023-11" db="EMBL/GenBank/DDBJ databases">
        <title>Genome sequence of Cyanobacterium aponinum BCRC AL20115.</title>
        <authorList>
            <person name="Chang H.-Y."/>
            <person name="Lin K.-M."/>
            <person name="Hsueh H.-T."/>
            <person name="Chu H.-A."/>
            <person name="Kuo C.-H."/>
        </authorList>
    </citation>
    <scope>NUCLEOTIDE SEQUENCE</scope>
    <source>
        <strain evidence="5">AL20115</strain>
    </source>
</reference>
<keyword evidence="3" id="KW-0812">Transmembrane</keyword>
<sequence length="484" mass="55306">MKNQILKSIILSSLIPSLITNFSYPVFAQNESKNISSSPNFQGLLTDIENSYDNFENDNKFLLKKLEEESKKDPPTTDIEGIDTKIKENYDKLVASVNNLKNQLSEEEKRELNNLLSPLQTEKEKGLSVEAFTKLLEDGRLDKTEICESIQIPLGLFLSKNDANCGNFNNKTYGKLSGFINTQIEAIDKEIKTVEKLPRFGNNSEETSGQNNSSQEDNSSFLILWIVNLIIALGLIGAFIGIYLLNKKIEKENHKLYNHIEKTENKIEELSERNQNQSKQVTKQDAQIKNLKNKNDSLQKEIENLTSQINNILLKVNPLEKQYSSNQTQPQNEIITDENNELKPELEEQTKSEPEPEYLRLARSYQENPHNLVQNAIRVSMTKETLNKILAGTWEGIVELEENNRQGEFYIINNNSGQFYLFLDPDTKFNVPTLQNINKSQLFICKGNMSQGFKGNEIHIIKPAVVQENNNNWRLAESGEIQLS</sequence>
<proteinExistence type="predicted"/>
<feature type="transmembrane region" description="Helical" evidence="3">
    <location>
        <begin position="222"/>
        <end position="245"/>
    </location>
</feature>
<feature type="coiled-coil region" evidence="1">
    <location>
        <begin position="45"/>
        <end position="110"/>
    </location>
</feature>
<feature type="coiled-coil region" evidence="1">
    <location>
        <begin position="246"/>
        <end position="315"/>
    </location>
</feature>
<keyword evidence="3" id="KW-1133">Transmembrane helix</keyword>